<keyword evidence="1" id="KW-0812">Transmembrane</keyword>
<protein>
    <recommendedName>
        <fullName evidence="4">Transmembrane protein</fullName>
    </recommendedName>
</protein>
<evidence type="ECO:0008006" key="4">
    <source>
        <dbReference type="Google" id="ProtNLM"/>
    </source>
</evidence>
<comment type="caution">
    <text evidence="2">The sequence shown here is derived from an EMBL/GenBank/DDBJ whole genome shotgun (WGS) entry which is preliminary data.</text>
</comment>
<accession>A0A4R3PUF2</accession>
<feature type="transmembrane region" description="Helical" evidence="1">
    <location>
        <begin position="58"/>
        <end position="77"/>
    </location>
</feature>
<dbReference type="RefSeq" id="WP_132567581.1">
    <property type="nucleotide sequence ID" value="NZ_SMBH01000018.1"/>
</dbReference>
<reference evidence="2 3" key="1">
    <citation type="submission" date="2019-03" db="EMBL/GenBank/DDBJ databases">
        <title>Genomic Encyclopedia of Type Strains, Phase IV (KMG-V): Genome sequencing to study the core and pangenomes of soil and plant-associated prokaryotes.</title>
        <authorList>
            <person name="Whitman W."/>
        </authorList>
    </citation>
    <scope>NUCLEOTIDE SEQUENCE [LARGE SCALE GENOMIC DNA]</scope>
    <source>
        <strain evidence="2 3">Hc14</strain>
    </source>
</reference>
<feature type="transmembrane region" description="Helical" evidence="1">
    <location>
        <begin position="26"/>
        <end position="46"/>
    </location>
</feature>
<keyword evidence="1" id="KW-1133">Transmembrane helix</keyword>
<proteinExistence type="predicted"/>
<dbReference type="EMBL" id="SMBH01000018">
    <property type="protein sequence ID" value="TCU11213.1"/>
    <property type="molecule type" value="Genomic_DNA"/>
</dbReference>
<evidence type="ECO:0000313" key="3">
    <source>
        <dbReference type="Proteomes" id="UP000294576"/>
    </source>
</evidence>
<dbReference type="AlphaFoldDB" id="A0A4R3PUF2"/>
<sequence>MAFDEVSVGDSKEQVKDWSLVKVIRILPAIWLFLGAVPLLIAMIGYEFLPSIEWTARTNILGVIAGLVTAVSIPWPVLKGLNRASAGEVKKFFVVAFSPILGYVLGKNVILVVPMLLALIAGHRVELPFTVLHADRSGSRGCRSKIEFQELPFLFNRICGVPADVRQGIGPGRRIIVIGRGNSFGVYADKLRLID</sequence>
<evidence type="ECO:0000313" key="2">
    <source>
        <dbReference type="EMBL" id="TCU11213.1"/>
    </source>
</evidence>
<feature type="transmembrane region" description="Helical" evidence="1">
    <location>
        <begin position="97"/>
        <end position="120"/>
    </location>
</feature>
<organism evidence="2 3">
    <name type="scientific">Rhizobium sullae</name>
    <name type="common">Rhizobium hedysari</name>
    <dbReference type="NCBI Taxonomy" id="50338"/>
    <lineage>
        <taxon>Bacteria</taxon>
        <taxon>Pseudomonadati</taxon>
        <taxon>Pseudomonadota</taxon>
        <taxon>Alphaproteobacteria</taxon>
        <taxon>Hyphomicrobiales</taxon>
        <taxon>Rhizobiaceae</taxon>
        <taxon>Rhizobium/Agrobacterium group</taxon>
        <taxon>Rhizobium</taxon>
    </lineage>
</organism>
<dbReference type="Proteomes" id="UP000294576">
    <property type="component" value="Unassembled WGS sequence"/>
</dbReference>
<evidence type="ECO:0000256" key="1">
    <source>
        <dbReference type="SAM" id="Phobius"/>
    </source>
</evidence>
<keyword evidence="1" id="KW-0472">Membrane</keyword>
<name>A0A4R3PUF2_RHISU</name>
<gene>
    <name evidence="2" type="ORF">EV132_11883</name>
</gene>